<dbReference type="InterPro" id="IPR032675">
    <property type="entry name" value="LRR_dom_sf"/>
</dbReference>
<dbReference type="OrthoDB" id="120976at2759"/>
<dbReference type="GO" id="GO:0005829">
    <property type="term" value="C:cytosol"/>
    <property type="evidence" value="ECO:0007669"/>
    <property type="project" value="TreeGrafter"/>
</dbReference>
<dbReference type="InterPro" id="IPR001611">
    <property type="entry name" value="Leu-rich_rpt"/>
</dbReference>
<evidence type="ECO:0000313" key="2">
    <source>
        <dbReference type="Proteomes" id="UP001049176"/>
    </source>
</evidence>
<dbReference type="KEGG" id="more:E1B28_013564"/>
<dbReference type="PANTHER" id="PTHR24113:SF15">
    <property type="entry name" value="NACHT DOMAIN-CONTAINING PROTEIN"/>
    <property type="match status" value="1"/>
</dbReference>
<dbReference type="GO" id="GO:0006913">
    <property type="term" value="P:nucleocytoplasmic transport"/>
    <property type="evidence" value="ECO:0007669"/>
    <property type="project" value="TreeGrafter"/>
</dbReference>
<organism evidence="1 2">
    <name type="scientific">Marasmius oreades</name>
    <name type="common">fairy-ring Marasmius</name>
    <dbReference type="NCBI Taxonomy" id="181124"/>
    <lineage>
        <taxon>Eukaryota</taxon>
        <taxon>Fungi</taxon>
        <taxon>Dikarya</taxon>
        <taxon>Basidiomycota</taxon>
        <taxon>Agaricomycotina</taxon>
        <taxon>Agaricomycetes</taxon>
        <taxon>Agaricomycetidae</taxon>
        <taxon>Agaricales</taxon>
        <taxon>Marasmiineae</taxon>
        <taxon>Marasmiaceae</taxon>
        <taxon>Marasmius</taxon>
    </lineage>
</organism>
<dbReference type="SMART" id="SM00368">
    <property type="entry name" value="LRR_RI"/>
    <property type="match status" value="3"/>
</dbReference>
<dbReference type="RefSeq" id="XP_043004086.1">
    <property type="nucleotide sequence ID" value="XM_043158731.1"/>
</dbReference>
<reference evidence="1" key="1">
    <citation type="journal article" date="2021" name="Genome Biol. Evol.">
        <title>The assembled and annotated genome of the fairy-ring fungus Marasmius oreades.</title>
        <authorList>
            <person name="Hiltunen M."/>
            <person name="Ament-Velasquez S.L."/>
            <person name="Johannesson H."/>
        </authorList>
    </citation>
    <scope>NUCLEOTIDE SEQUENCE</scope>
    <source>
        <strain evidence="1">03SP1</strain>
    </source>
</reference>
<dbReference type="AlphaFoldDB" id="A0A9P7RQ41"/>
<dbReference type="Proteomes" id="UP001049176">
    <property type="component" value="Chromosome 9"/>
</dbReference>
<dbReference type="SUPFAM" id="SSF52047">
    <property type="entry name" value="RNI-like"/>
    <property type="match status" value="1"/>
</dbReference>
<sequence>MKQKVLFSARGQIDCTDSGLSSVVGAQTIIAKITSRRVVTKLVLSHNQLSDDGCIVLFTFLSSSLGRKYHIAEISLNSNAIGDRGLEAISSYLIGNVHVKELYLQNNNFTANPEVVLSFTRALNRSKLGTLVLTTNHSLSDDFTRLFFPTLDCPSLKELHLSATGITYHSVPSITDFITSPRCRLRTLRLNGNALGFRGVRKIVSTVENGNFTLLSLELHANQLIGAQGSEDTSGDDENDAVVTSESWKDSDSLLKRILTRNLHLKRAVEKEASELLVYSRVVLLRPGKGSRVGKSSQPCSDSCSCIHDTGTSAPTLDPPGNTFTFPFTVLPTELQLQILSLLAPTLSPRQRFNIFTYASSPATLPPLLPCLSSRSSETKVCIPDPTNSMMDAITDTDGLVLALGIDPTPASKPTIWSLSNATPTHNKCASGKCMGKAGSVLCHRLQERIRWLEEVNCTAFDPTFYAPVDT</sequence>
<name>A0A9P7RQ41_9AGAR</name>
<dbReference type="GO" id="GO:0005096">
    <property type="term" value="F:GTPase activator activity"/>
    <property type="evidence" value="ECO:0007669"/>
    <property type="project" value="InterPro"/>
</dbReference>
<protein>
    <recommendedName>
        <fullName evidence="3">RNI-like protein</fullName>
    </recommendedName>
</protein>
<dbReference type="InterPro" id="IPR027038">
    <property type="entry name" value="RanGap"/>
</dbReference>
<comment type="caution">
    <text evidence="1">The sequence shown here is derived from an EMBL/GenBank/DDBJ whole genome shotgun (WGS) entry which is preliminary data.</text>
</comment>
<evidence type="ECO:0008006" key="3">
    <source>
        <dbReference type="Google" id="ProtNLM"/>
    </source>
</evidence>
<dbReference type="GO" id="GO:0031267">
    <property type="term" value="F:small GTPase binding"/>
    <property type="evidence" value="ECO:0007669"/>
    <property type="project" value="TreeGrafter"/>
</dbReference>
<evidence type="ECO:0000313" key="1">
    <source>
        <dbReference type="EMBL" id="KAG7087615.1"/>
    </source>
</evidence>
<dbReference type="EMBL" id="CM032189">
    <property type="protein sequence ID" value="KAG7087615.1"/>
    <property type="molecule type" value="Genomic_DNA"/>
</dbReference>
<keyword evidence="2" id="KW-1185">Reference proteome</keyword>
<dbReference type="GeneID" id="66082639"/>
<dbReference type="GO" id="GO:0048471">
    <property type="term" value="C:perinuclear region of cytoplasm"/>
    <property type="evidence" value="ECO:0007669"/>
    <property type="project" value="TreeGrafter"/>
</dbReference>
<dbReference type="Gene3D" id="3.80.10.10">
    <property type="entry name" value="Ribonuclease Inhibitor"/>
    <property type="match status" value="1"/>
</dbReference>
<dbReference type="GO" id="GO:0005634">
    <property type="term" value="C:nucleus"/>
    <property type="evidence" value="ECO:0007669"/>
    <property type="project" value="TreeGrafter"/>
</dbReference>
<dbReference type="Pfam" id="PF13516">
    <property type="entry name" value="LRR_6"/>
    <property type="match status" value="2"/>
</dbReference>
<dbReference type="PANTHER" id="PTHR24113">
    <property type="entry name" value="RAN GTPASE-ACTIVATING PROTEIN 1"/>
    <property type="match status" value="1"/>
</dbReference>
<gene>
    <name evidence="1" type="ORF">E1B28_013564</name>
</gene>
<proteinExistence type="predicted"/>
<accession>A0A9P7RQ41</accession>